<accession>A0A0C3AVT7</accession>
<keyword evidence="3" id="KW-1185">Reference proteome</keyword>
<evidence type="ECO:0000313" key="3">
    <source>
        <dbReference type="Proteomes" id="UP000054166"/>
    </source>
</evidence>
<dbReference type="EMBL" id="KN833019">
    <property type="protein sequence ID" value="KIM78103.1"/>
    <property type="molecule type" value="Genomic_DNA"/>
</dbReference>
<name>A0A0C3AVT7_PILCF</name>
<dbReference type="HOGENOM" id="CLU_141169_0_0_1"/>
<sequence length="158" mass="17619">MTSSSTAEQPKDEKNSVISTAAALSTPELKSTVETLQEMLQEREMQSYDFANEGFDKLGGLDKTKIKIVQLKKPSKKYSQFVEEEGKIYPDKTKGWTFHIGSGKFEIQYAFQEAHIHAGTTLAQRSVFAFGPALLSEGGSRSTRIVFRTKYRVGLGGW</sequence>
<reference evidence="3" key="2">
    <citation type="submission" date="2015-01" db="EMBL/GenBank/DDBJ databases">
        <title>Evolutionary Origins and Diversification of the Mycorrhizal Mutualists.</title>
        <authorList>
            <consortium name="DOE Joint Genome Institute"/>
            <consortium name="Mycorrhizal Genomics Consortium"/>
            <person name="Kohler A."/>
            <person name="Kuo A."/>
            <person name="Nagy L.G."/>
            <person name="Floudas D."/>
            <person name="Copeland A."/>
            <person name="Barry K.W."/>
            <person name="Cichocki N."/>
            <person name="Veneault-Fourrey C."/>
            <person name="LaButti K."/>
            <person name="Lindquist E.A."/>
            <person name="Lipzen A."/>
            <person name="Lundell T."/>
            <person name="Morin E."/>
            <person name="Murat C."/>
            <person name="Riley R."/>
            <person name="Ohm R."/>
            <person name="Sun H."/>
            <person name="Tunlid A."/>
            <person name="Henrissat B."/>
            <person name="Grigoriev I.V."/>
            <person name="Hibbett D.S."/>
            <person name="Martin F."/>
        </authorList>
    </citation>
    <scope>NUCLEOTIDE SEQUENCE [LARGE SCALE GENOMIC DNA]</scope>
    <source>
        <strain evidence="3">F 1598</strain>
    </source>
</reference>
<gene>
    <name evidence="2" type="ORF">PILCRDRAFT_824819</name>
</gene>
<evidence type="ECO:0000256" key="1">
    <source>
        <dbReference type="SAM" id="MobiDB-lite"/>
    </source>
</evidence>
<dbReference type="InParanoid" id="A0A0C3AVT7"/>
<reference evidence="2 3" key="1">
    <citation type="submission" date="2014-04" db="EMBL/GenBank/DDBJ databases">
        <authorList>
            <consortium name="DOE Joint Genome Institute"/>
            <person name="Kuo A."/>
            <person name="Tarkka M."/>
            <person name="Buscot F."/>
            <person name="Kohler A."/>
            <person name="Nagy L.G."/>
            <person name="Floudas D."/>
            <person name="Copeland A."/>
            <person name="Barry K.W."/>
            <person name="Cichocki N."/>
            <person name="Veneault-Fourrey C."/>
            <person name="LaButti K."/>
            <person name="Lindquist E.A."/>
            <person name="Lipzen A."/>
            <person name="Lundell T."/>
            <person name="Morin E."/>
            <person name="Murat C."/>
            <person name="Sun H."/>
            <person name="Tunlid A."/>
            <person name="Henrissat B."/>
            <person name="Grigoriev I.V."/>
            <person name="Hibbett D.S."/>
            <person name="Martin F."/>
            <person name="Nordberg H.P."/>
            <person name="Cantor M.N."/>
            <person name="Hua S.X."/>
        </authorList>
    </citation>
    <scope>NUCLEOTIDE SEQUENCE [LARGE SCALE GENOMIC DNA]</scope>
    <source>
        <strain evidence="2 3">F 1598</strain>
    </source>
</reference>
<proteinExistence type="predicted"/>
<feature type="region of interest" description="Disordered" evidence="1">
    <location>
        <begin position="1"/>
        <end position="21"/>
    </location>
</feature>
<organism evidence="2 3">
    <name type="scientific">Piloderma croceum (strain F 1598)</name>
    <dbReference type="NCBI Taxonomy" id="765440"/>
    <lineage>
        <taxon>Eukaryota</taxon>
        <taxon>Fungi</taxon>
        <taxon>Dikarya</taxon>
        <taxon>Basidiomycota</taxon>
        <taxon>Agaricomycotina</taxon>
        <taxon>Agaricomycetes</taxon>
        <taxon>Agaricomycetidae</taxon>
        <taxon>Atheliales</taxon>
        <taxon>Atheliaceae</taxon>
        <taxon>Piloderma</taxon>
    </lineage>
</organism>
<dbReference type="Proteomes" id="UP000054166">
    <property type="component" value="Unassembled WGS sequence"/>
</dbReference>
<dbReference type="AlphaFoldDB" id="A0A0C3AVT7"/>
<protein>
    <submittedName>
        <fullName evidence="2">Uncharacterized protein</fullName>
    </submittedName>
</protein>
<evidence type="ECO:0000313" key="2">
    <source>
        <dbReference type="EMBL" id="KIM78103.1"/>
    </source>
</evidence>